<sequence length="68" mass="7258">MGDRLQRLDHGSLLGPRRVRQGLCDWLTAQLGTVSGPEDQAPCPQCILGTLPRPSLGAQQYSAAVEAT</sequence>
<dbReference type="AlphaFoldDB" id="A0A4Z2J323"/>
<reference evidence="1 2" key="1">
    <citation type="submission" date="2019-03" db="EMBL/GenBank/DDBJ databases">
        <title>First draft genome of Liparis tanakae, snailfish: a comprehensive survey of snailfish specific genes.</title>
        <authorList>
            <person name="Kim W."/>
            <person name="Song I."/>
            <person name="Jeong J.-H."/>
            <person name="Kim D."/>
            <person name="Kim S."/>
            <person name="Ryu S."/>
            <person name="Song J.Y."/>
            <person name="Lee S.K."/>
        </authorList>
    </citation>
    <scope>NUCLEOTIDE SEQUENCE [LARGE SCALE GENOMIC DNA]</scope>
    <source>
        <tissue evidence="1">Muscle</tissue>
    </source>
</reference>
<organism evidence="1 2">
    <name type="scientific">Liparis tanakae</name>
    <name type="common">Tanaka's snailfish</name>
    <dbReference type="NCBI Taxonomy" id="230148"/>
    <lineage>
        <taxon>Eukaryota</taxon>
        <taxon>Metazoa</taxon>
        <taxon>Chordata</taxon>
        <taxon>Craniata</taxon>
        <taxon>Vertebrata</taxon>
        <taxon>Euteleostomi</taxon>
        <taxon>Actinopterygii</taxon>
        <taxon>Neopterygii</taxon>
        <taxon>Teleostei</taxon>
        <taxon>Neoteleostei</taxon>
        <taxon>Acanthomorphata</taxon>
        <taxon>Eupercaria</taxon>
        <taxon>Perciformes</taxon>
        <taxon>Cottioidei</taxon>
        <taxon>Cottales</taxon>
        <taxon>Liparidae</taxon>
        <taxon>Liparis</taxon>
    </lineage>
</organism>
<name>A0A4Z2J323_9TELE</name>
<evidence type="ECO:0000313" key="1">
    <source>
        <dbReference type="EMBL" id="TNN83893.1"/>
    </source>
</evidence>
<comment type="caution">
    <text evidence="1">The sequence shown here is derived from an EMBL/GenBank/DDBJ whole genome shotgun (WGS) entry which is preliminary data.</text>
</comment>
<keyword evidence="2" id="KW-1185">Reference proteome</keyword>
<proteinExistence type="predicted"/>
<dbReference type="EMBL" id="SRLO01000030">
    <property type="protein sequence ID" value="TNN83893.1"/>
    <property type="molecule type" value="Genomic_DNA"/>
</dbReference>
<gene>
    <name evidence="1" type="ORF">EYF80_005764</name>
</gene>
<protein>
    <submittedName>
        <fullName evidence="1">Uncharacterized protein</fullName>
    </submittedName>
</protein>
<evidence type="ECO:0000313" key="2">
    <source>
        <dbReference type="Proteomes" id="UP000314294"/>
    </source>
</evidence>
<accession>A0A4Z2J323</accession>
<dbReference type="Proteomes" id="UP000314294">
    <property type="component" value="Unassembled WGS sequence"/>
</dbReference>